<evidence type="ECO:0000256" key="1">
    <source>
        <dbReference type="ARBA" id="ARBA00022670"/>
    </source>
</evidence>
<organism evidence="5 6">
    <name type="scientific">Microseira wollei NIES-4236</name>
    <dbReference type="NCBI Taxonomy" id="2530354"/>
    <lineage>
        <taxon>Bacteria</taxon>
        <taxon>Bacillati</taxon>
        <taxon>Cyanobacteriota</taxon>
        <taxon>Cyanophyceae</taxon>
        <taxon>Oscillatoriophycideae</taxon>
        <taxon>Aerosakkonematales</taxon>
        <taxon>Aerosakkonemataceae</taxon>
        <taxon>Microseira</taxon>
    </lineage>
</organism>
<feature type="transmembrane region" description="Helical" evidence="3">
    <location>
        <begin position="16"/>
        <end position="36"/>
    </location>
</feature>
<comment type="caution">
    <text evidence="5">The sequence shown here is derived from an EMBL/GenBank/DDBJ whole genome shotgun (WGS) entry which is preliminary data.</text>
</comment>
<sequence length="455" mass="48928">MLDEKSHCTRRTNRKLLRLAVSGILTTVATIGVTAINEIAFSNPSWVYSNRAVAQEDISEEVYRKTSRAVVRIETADSTASGFIITPDGKVVTNAHVVGNAATVTVTLLDKSHLRADVIYVGEVDGIDLALLQIRGQKNLPTIRFGSIDSVRVGQPVFAIGYPFDVGKSLTRGIISRIDRKNGEMQTDAAINPGNSGGPLLNSQGELIGVNTRGWGYVDGGVNFAISVDAVQSFLKEPPPKQWACIGQQEPQQLVLNGPVVSGRLSSGDNILPKNRSLCDAYSFVGKAGQWVRIDMVSLEFDPYLILLDPNGVQLFSDQGGIDPDAEIAIQLQSDGSYRVIANSHSAGESGAYNLRGESLILWKTGELRSGEYKDFWFSGQAGQSVTISLESRDLDTSLSLLAPDAQSLGSSDEKLKVKLPATGIYIVRVSTADREGEGQFTLVVRENGLTLAGS</sequence>
<protein>
    <submittedName>
        <fullName evidence="5">Peptidase</fullName>
    </submittedName>
</protein>
<dbReference type="Gene3D" id="2.40.10.120">
    <property type="match status" value="1"/>
</dbReference>
<dbReference type="RefSeq" id="WP_226579196.1">
    <property type="nucleotide sequence ID" value="NZ_BLAY01000030.1"/>
</dbReference>
<proteinExistence type="predicted"/>
<accession>A0AAV3X8D5</accession>
<dbReference type="SUPFAM" id="SSF50494">
    <property type="entry name" value="Trypsin-like serine proteases"/>
    <property type="match status" value="1"/>
</dbReference>
<dbReference type="GO" id="GO:0004252">
    <property type="term" value="F:serine-type endopeptidase activity"/>
    <property type="evidence" value="ECO:0007669"/>
    <property type="project" value="InterPro"/>
</dbReference>
<dbReference type="GO" id="GO:0006508">
    <property type="term" value="P:proteolysis"/>
    <property type="evidence" value="ECO:0007669"/>
    <property type="project" value="UniProtKB-KW"/>
</dbReference>
<dbReference type="Pfam" id="PF13365">
    <property type="entry name" value="Trypsin_2"/>
    <property type="match status" value="1"/>
</dbReference>
<keyword evidence="1" id="KW-0645">Protease</keyword>
<dbReference type="Pfam" id="PF04151">
    <property type="entry name" value="PPC"/>
    <property type="match status" value="1"/>
</dbReference>
<keyword evidence="2" id="KW-0378">Hydrolase</keyword>
<evidence type="ECO:0000259" key="4">
    <source>
        <dbReference type="Pfam" id="PF04151"/>
    </source>
</evidence>
<dbReference type="InterPro" id="IPR007280">
    <property type="entry name" value="Peptidase_C_arc/bac"/>
</dbReference>
<keyword evidence="3" id="KW-0812">Transmembrane</keyword>
<keyword evidence="6" id="KW-1185">Reference proteome</keyword>
<evidence type="ECO:0000313" key="5">
    <source>
        <dbReference type="EMBL" id="GET37546.1"/>
    </source>
</evidence>
<dbReference type="InterPro" id="IPR001940">
    <property type="entry name" value="Peptidase_S1C"/>
</dbReference>
<reference evidence="5" key="1">
    <citation type="submission" date="2019-10" db="EMBL/GenBank/DDBJ databases">
        <title>Draft genome sequece of Microseira wollei NIES-4236.</title>
        <authorList>
            <person name="Yamaguchi H."/>
            <person name="Suzuki S."/>
            <person name="Kawachi M."/>
        </authorList>
    </citation>
    <scope>NUCLEOTIDE SEQUENCE</scope>
    <source>
        <strain evidence="5">NIES-4236</strain>
    </source>
</reference>
<feature type="domain" description="Peptidase C-terminal archaeal/bacterial" evidence="4">
    <location>
        <begin position="375"/>
        <end position="431"/>
    </location>
</feature>
<dbReference type="PANTHER" id="PTHR43343:SF3">
    <property type="entry name" value="PROTEASE DO-LIKE 8, CHLOROPLASTIC"/>
    <property type="match status" value="1"/>
</dbReference>
<evidence type="ECO:0000256" key="3">
    <source>
        <dbReference type="SAM" id="Phobius"/>
    </source>
</evidence>
<dbReference type="PANTHER" id="PTHR43343">
    <property type="entry name" value="PEPTIDASE S12"/>
    <property type="match status" value="1"/>
</dbReference>
<dbReference type="EMBL" id="BLAY01000030">
    <property type="protein sequence ID" value="GET37546.1"/>
    <property type="molecule type" value="Genomic_DNA"/>
</dbReference>
<gene>
    <name evidence="5" type="ORF">MiSe_23000</name>
</gene>
<evidence type="ECO:0000256" key="2">
    <source>
        <dbReference type="ARBA" id="ARBA00022801"/>
    </source>
</evidence>
<dbReference type="InterPro" id="IPR051201">
    <property type="entry name" value="Chloro_Bact_Ser_Proteases"/>
</dbReference>
<dbReference type="InterPro" id="IPR009003">
    <property type="entry name" value="Peptidase_S1_PA"/>
</dbReference>
<dbReference type="PRINTS" id="PR00834">
    <property type="entry name" value="PROTEASES2C"/>
</dbReference>
<keyword evidence="3" id="KW-0472">Membrane</keyword>
<keyword evidence="3" id="KW-1133">Transmembrane helix</keyword>
<dbReference type="Proteomes" id="UP001050975">
    <property type="component" value="Unassembled WGS sequence"/>
</dbReference>
<evidence type="ECO:0000313" key="6">
    <source>
        <dbReference type="Proteomes" id="UP001050975"/>
    </source>
</evidence>
<name>A0AAV3X8D5_9CYAN</name>
<dbReference type="AlphaFoldDB" id="A0AAV3X8D5"/>
<dbReference type="Gene3D" id="2.60.120.380">
    <property type="match status" value="2"/>
</dbReference>